<organism evidence="1 2">
    <name type="scientific">Bacillus gaemokensis</name>
    <dbReference type="NCBI Taxonomy" id="574375"/>
    <lineage>
        <taxon>Bacteria</taxon>
        <taxon>Bacillati</taxon>
        <taxon>Bacillota</taxon>
        <taxon>Bacilli</taxon>
        <taxon>Bacillales</taxon>
        <taxon>Bacillaceae</taxon>
        <taxon>Bacillus</taxon>
        <taxon>Bacillus cereus group</taxon>
    </lineage>
</organism>
<accession>A0A073KC48</accession>
<evidence type="ECO:0000313" key="2">
    <source>
        <dbReference type="Proteomes" id="UP000027778"/>
    </source>
</evidence>
<name>A0A073KC48_9BACI</name>
<sequence length="88" mass="10074">MIYTKVVMNSGIEYVIPLNPIKVISEQISNKEGELYNTFIHLIQKNLETEKETSVFLNPQHISSIEEVKVNMKGNDAIPPVFKIDKNK</sequence>
<dbReference type="Proteomes" id="UP000027778">
    <property type="component" value="Unassembled WGS sequence"/>
</dbReference>
<dbReference type="EMBL" id="JOTM01000010">
    <property type="protein sequence ID" value="KEK24022.1"/>
    <property type="molecule type" value="Genomic_DNA"/>
</dbReference>
<keyword evidence="2" id="KW-1185">Reference proteome</keyword>
<dbReference type="OrthoDB" id="2890392at2"/>
<comment type="caution">
    <text evidence="1">The sequence shown here is derived from an EMBL/GenBank/DDBJ whole genome shotgun (WGS) entry which is preliminary data.</text>
</comment>
<dbReference type="RefSeq" id="WP_033674880.1">
    <property type="nucleotide sequence ID" value="NZ_JOTM01000010.1"/>
</dbReference>
<proteinExistence type="predicted"/>
<gene>
    <name evidence="1" type="ORF">BAGA_04740</name>
</gene>
<evidence type="ECO:0000313" key="1">
    <source>
        <dbReference type="EMBL" id="KEK24022.1"/>
    </source>
</evidence>
<reference evidence="1 2" key="1">
    <citation type="submission" date="2014-06" db="EMBL/GenBank/DDBJ databases">
        <title>Draft genome sequence of Bacillus gaemokensis JCM 15801 (MCCC 1A00707).</title>
        <authorList>
            <person name="Lai Q."/>
            <person name="Liu Y."/>
            <person name="Shao Z."/>
        </authorList>
    </citation>
    <scope>NUCLEOTIDE SEQUENCE [LARGE SCALE GENOMIC DNA]</scope>
    <source>
        <strain evidence="1 2">JCM 15801</strain>
    </source>
</reference>
<protein>
    <submittedName>
        <fullName evidence="1">Uncharacterized protein</fullName>
    </submittedName>
</protein>
<dbReference type="AlphaFoldDB" id="A0A073KC48"/>